<name>A0A1Y2H3X5_9FUNG</name>
<feature type="region of interest" description="Disordered" evidence="1">
    <location>
        <begin position="1"/>
        <end position="98"/>
    </location>
</feature>
<feature type="compositionally biased region" description="Polar residues" evidence="1">
    <location>
        <begin position="21"/>
        <end position="33"/>
    </location>
</feature>
<organism evidence="2 3">
    <name type="scientific">Catenaria anguillulae PL171</name>
    <dbReference type="NCBI Taxonomy" id="765915"/>
    <lineage>
        <taxon>Eukaryota</taxon>
        <taxon>Fungi</taxon>
        <taxon>Fungi incertae sedis</taxon>
        <taxon>Blastocladiomycota</taxon>
        <taxon>Blastocladiomycetes</taxon>
        <taxon>Blastocladiales</taxon>
        <taxon>Catenariaceae</taxon>
        <taxon>Catenaria</taxon>
    </lineage>
</organism>
<accession>A0A1Y2H3X5</accession>
<evidence type="ECO:0000313" key="2">
    <source>
        <dbReference type="EMBL" id="ORZ29215.1"/>
    </source>
</evidence>
<protein>
    <submittedName>
        <fullName evidence="2">Uncharacterized protein</fullName>
    </submittedName>
</protein>
<reference evidence="2 3" key="1">
    <citation type="submission" date="2016-07" db="EMBL/GenBank/DDBJ databases">
        <title>Pervasive Adenine N6-methylation of Active Genes in Fungi.</title>
        <authorList>
            <consortium name="DOE Joint Genome Institute"/>
            <person name="Mondo S.J."/>
            <person name="Dannebaum R.O."/>
            <person name="Kuo R.C."/>
            <person name="Labutti K."/>
            <person name="Haridas S."/>
            <person name="Kuo A."/>
            <person name="Salamov A."/>
            <person name="Ahrendt S.R."/>
            <person name="Lipzen A."/>
            <person name="Sullivan W."/>
            <person name="Andreopoulos W.B."/>
            <person name="Clum A."/>
            <person name="Lindquist E."/>
            <person name="Daum C."/>
            <person name="Ramamoorthy G.K."/>
            <person name="Gryganskyi A."/>
            <person name="Culley D."/>
            <person name="Magnuson J.K."/>
            <person name="James T.Y."/>
            <person name="O'Malley M.A."/>
            <person name="Stajich J.E."/>
            <person name="Spatafora J.W."/>
            <person name="Visel A."/>
            <person name="Grigoriev I.V."/>
        </authorList>
    </citation>
    <scope>NUCLEOTIDE SEQUENCE [LARGE SCALE GENOMIC DNA]</scope>
    <source>
        <strain evidence="2 3">PL171</strain>
    </source>
</reference>
<keyword evidence="3" id="KW-1185">Reference proteome</keyword>
<evidence type="ECO:0000256" key="1">
    <source>
        <dbReference type="SAM" id="MobiDB-lite"/>
    </source>
</evidence>
<gene>
    <name evidence="2" type="ORF">BCR44DRAFT_68353</name>
</gene>
<dbReference type="EMBL" id="MCFL01000289">
    <property type="protein sequence ID" value="ORZ29215.1"/>
    <property type="molecule type" value="Genomic_DNA"/>
</dbReference>
<proteinExistence type="predicted"/>
<evidence type="ECO:0000313" key="3">
    <source>
        <dbReference type="Proteomes" id="UP000193411"/>
    </source>
</evidence>
<comment type="caution">
    <text evidence="2">The sequence shown here is derived from an EMBL/GenBank/DDBJ whole genome shotgun (WGS) entry which is preliminary data.</text>
</comment>
<dbReference type="Proteomes" id="UP000193411">
    <property type="component" value="Unassembled WGS sequence"/>
</dbReference>
<feature type="compositionally biased region" description="Low complexity" evidence="1">
    <location>
        <begin position="1"/>
        <end position="20"/>
    </location>
</feature>
<dbReference type="AlphaFoldDB" id="A0A1Y2H3X5"/>
<sequence>MIASASTPSSFSSSSSSSSSLQAPHSHGQSRATSPHRRASVTITPNHDHAPTTGAASPMHAINGLMNGSSSLSRPTSALGSMVGSRTATPAPGALGLTTRPRSGSVVVKFAPATSQFPEVPAVRTVYSPTRNQLAAFRRGRRKCDYGLAPVGRLPA</sequence>
<feature type="compositionally biased region" description="Polar residues" evidence="1">
    <location>
        <begin position="66"/>
        <end position="88"/>
    </location>
</feature>